<name>A0A1H2RFK9_9PROT</name>
<dbReference type="EMBL" id="FNNH01000004">
    <property type="protein sequence ID" value="SDW18018.1"/>
    <property type="molecule type" value="Genomic_DNA"/>
</dbReference>
<sequence>MNSFYSWYVVSNSYIAEITYQQSDLTITLGMCANLVLPKDRVVQNSSMEALQKRYPMLDV</sequence>
<dbReference type="Proteomes" id="UP000183454">
    <property type="component" value="Unassembled WGS sequence"/>
</dbReference>
<gene>
    <name evidence="1" type="ORF">SAMN05421882_1004109</name>
</gene>
<evidence type="ECO:0000313" key="1">
    <source>
        <dbReference type="EMBL" id="SDW18018.1"/>
    </source>
</evidence>
<evidence type="ECO:0000313" key="2">
    <source>
        <dbReference type="Proteomes" id="UP000183454"/>
    </source>
</evidence>
<organism evidence="1 2">
    <name type="scientific">Nitrosomonas communis</name>
    <dbReference type="NCBI Taxonomy" id="44574"/>
    <lineage>
        <taxon>Bacteria</taxon>
        <taxon>Pseudomonadati</taxon>
        <taxon>Pseudomonadota</taxon>
        <taxon>Betaproteobacteria</taxon>
        <taxon>Nitrosomonadales</taxon>
        <taxon>Nitrosomonadaceae</taxon>
        <taxon>Nitrosomonas</taxon>
    </lineage>
</organism>
<protein>
    <submittedName>
        <fullName evidence="1">Uncharacterized protein</fullName>
    </submittedName>
</protein>
<accession>A0A1H2RFK9</accession>
<dbReference type="AlphaFoldDB" id="A0A1H2RFK9"/>
<proteinExistence type="predicted"/>
<reference evidence="1 2" key="1">
    <citation type="submission" date="2016-10" db="EMBL/GenBank/DDBJ databases">
        <authorList>
            <person name="de Groot N.N."/>
        </authorList>
    </citation>
    <scope>NUCLEOTIDE SEQUENCE [LARGE SCALE GENOMIC DNA]</scope>
    <source>
        <strain evidence="1 2">Nm110</strain>
    </source>
</reference>